<name>A0ABP9AI45_9SPHI</name>
<dbReference type="Pfam" id="PF12771">
    <property type="entry name" value="SusD-like_2"/>
    <property type="match status" value="1"/>
</dbReference>
<organism evidence="2 3">
    <name type="scientific">Olivibacter ginsenosidimutans</name>
    <dbReference type="NCBI Taxonomy" id="1176537"/>
    <lineage>
        <taxon>Bacteria</taxon>
        <taxon>Pseudomonadati</taxon>
        <taxon>Bacteroidota</taxon>
        <taxon>Sphingobacteriia</taxon>
        <taxon>Sphingobacteriales</taxon>
        <taxon>Sphingobacteriaceae</taxon>
        <taxon>Olivibacter</taxon>
    </lineage>
</organism>
<feature type="chain" id="PRO_5045749387" evidence="1">
    <location>
        <begin position="21"/>
        <end position="479"/>
    </location>
</feature>
<dbReference type="InterPro" id="IPR041662">
    <property type="entry name" value="SusD-like_2"/>
</dbReference>
<keyword evidence="3" id="KW-1185">Reference proteome</keyword>
<dbReference type="SUPFAM" id="SSF48452">
    <property type="entry name" value="TPR-like"/>
    <property type="match status" value="1"/>
</dbReference>
<feature type="signal peptide" evidence="1">
    <location>
        <begin position="1"/>
        <end position="20"/>
    </location>
</feature>
<dbReference type="InterPro" id="IPR011990">
    <property type="entry name" value="TPR-like_helical_dom_sf"/>
</dbReference>
<dbReference type="PROSITE" id="PS51257">
    <property type="entry name" value="PROKAR_LIPOPROTEIN"/>
    <property type="match status" value="1"/>
</dbReference>
<evidence type="ECO:0000313" key="2">
    <source>
        <dbReference type="EMBL" id="GAA4781531.1"/>
    </source>
</evidence>
<reference evidence="3" key="1">
    <citation type="journal article" date="2019" name="Int. J. Syst. Evol. Microbiol.">
        <title>The Global Catalogue of Microorganisms (GCM) 10K type strain sequencing project: providing services to taxonomists for standard genome sequencing and annotation.</title>
        <authorList>
            <consortium name="The Broad Institute Genomics Platform"/>
            <consortium name="The Broad Institute Genome Sequencing Center for Infectious Disease"/>
            <person name="Wu L."/>
            <person name="Ma J."/>
        </authorList>
    </citation>
    <scope>NUCLEOTIDE SEQUENCE [LARGE SCALE GENOMIC DNA]</scope>
    <source>
        <strain evidence="3">JCM 18200</strain>
    </source>
</reference>
<evidence type="ECO:0000313" key="3">
    <source>
        <dbReference type="Proteomes" id="UP001501411"/>
    </source>
</evidence>
<keyword evidence="1" id="KW-0732">Signal</keyword>
<evidence type="ECO:0000256" key="1">
    <source>
        <dbReference type="SAM" id="SignalP"/>
    </source>
</evidence>
<dbReference type="Gene3D" id="1.25.40.390">
    <property type="match status" value="1"/>
</dbReference>
<sequence>MNAKIFIGMLLLTVSLGACKKFDYYQDNPNKPTNATPALLLTNVCNTVFNNNPESAAYAVRHLTYYERPNESINYNWNRGSFGNYNTLRQVQKMQELAADNANYQGLAKFFRAVLFLQMTDTFGDIPYTEALQAEEGLQQPAYATQEQVYLGILQELEEANELLSEGNGLLDGDIIYQGNVQHWKQLVNAFHLRVLIHLSKKEANSNLKIKEQFKAIVNDPARYPLLQSNADNGQLVYNSSDESNYYPTAGSLSIATLVSLEKTFVDRLKDYRDPRLFSFAEPVAGKEAGVFDNYNGVDAGLSPADQQSTASKSSLIARRYVDLKNPVNEPMIFLGYAEQEFLIAEAITRGWLTGEAATHYANGIRASMAFYGVEEQAIDAYLGQSTISLTTGDALEKILMQKYIAFFMNSGWEPFYEQRRTGVPTFRVGPGTLNGGKVPKRWLYPLTEFQYNEAHVEEAIARQFPEGDNVNASMWLIQ</sequence>
<proteinExistence type="predicted"/>
<dbReference type="Proteomes" id="UP001501411">
    <property type="component" value="Unassembled WGS sequence"/>
</dbReference>
<gene>
    <name evidence="2" type="ORF">GCM10023231_06360</name>
</gene>
<protein>
    <submittedName>
        <fullName evidence="2">SusD/RagB family nutrient-binding outer membrane lipoprotein</fullName>
    </submittedName>
</protein>
<dbReference type="EMBL" id="BAABIQ010000003">
    <property type="protein sequence ID" value="GAA4781531.1"/>
    <property type="molecule type" value="Genomic_DNA"/>
</dbReference>
<dbReference type="RefSeq" id="WP_345230252.1">
    <property type="nucleotide sequence ID" value="NZ_BAABIQ010000003.1"/>
</dbReference>
<comment type="caution">
    <text evidence="2">The sequence shown here is derived from an EMBL/GenBank/DDBJ whole genome shotgun (WGS) entry which is preliminary data.</text>
</comment>
<accession>A0ABP9AI45</accession>
<keyword evidence="2" id="KW-0449">Lipoprotein</keyword>